<reference evidence="1 2" key="1">
    <citation type="journal article" date="2016" name="Antonie Van Leeuwenhoek">
        <title>Lysinibacillus endophyticus sp. nov., an indole-3-acetic acid producing endophytic bacterium isolated from corn root (Zea mays cv. Xinken-5).</title>
        <authorList>
            <person name="Yu J."/>
            <person name="Guan X."/>
            <person name="Liu C."/>
            <person name="Xiang W."/>
            <person name="Yu Z."/>
            <person name="Liu X."/>
            <person name="Wang G."/>
        </authorList>
    </citation>
    <scope>NUCLEOTIDE SEQUENCE [LARGE SCALE GENOMIC DNA]</scope>
    <source>
        <strain evidence="1 2">DSM 100506</strain>
    </source>
</reference>
<accession>A0A494Z759</accession>
<name>A0A494Z759_9BACL</name>
<keyword evidence="2" id="KW-1185">Reference proteome</keyword>
<sequence>MSKYTLDRIDDGFYVFLSKDDESQQRLIAVSEVNISLTEGDIVNIHEDGTIELLEEETKITKDKVDALIEKLKKNNS</sequence>
<proteinExistence type="predicted"/>
<dbReference type="InterPro" id="IPR021377">
    <property type="entry name" value="DUF3006"/>
</dbReference>
<dbReference type="RefSeq" id="WP_121213812.1">
    <property type="nucleotide sequence ID" value="NZ_JAMYWW010000001.1"/>
</dbReference>
<dbReference type="Pfam" id="PF11213">
    <property type="entry name" value="DUF3006"/>
    <property type="match status" value="1"/>
</dbReference>
<organism evidence="1 2">
    <name type="scientific">Ureibacillus endophyticus</name>
    <dbReference type="NCBI Taxonomy" id="1978490"/>
    <lineage>
        <taxon>Bacteria</taxon>
        <taxon>Bacillati</taxon>
        <taxon>Bacillota</taxon>
        <taxon>Bacilli</taxon>
        <taxon>Bacillales</taxon>
        <taxon>Caryophanaceae</taxon>
        <taxon>Ureibacillus</taxon>
    </lineage>
</organism>
<evidence type="ECO:0000313" key="2">
    <source>
        <dbReference type="Proteomes" id="UP000272238"/>
    </source>
</evidence>
<dbReference type="OrthoDB" id="2452890at2"/>
<dbReference type="Proteomes" id="UP000272238">
    <property type="component" value="Unassembled WGS sequence"/>
</dbReference>
<protein>
    <submittedName>
        <fullName evidence="1">DUF3006 domain-containing protein</fullName>
    </submittedName>
</protein>
<gene>
    <name evidence="1" type="ORF">D8M03_05675</name>
</gene>
<dbReference type="AlphaFoldDB" id="A0A494Z759"/>
<evidence type="ECO:0000313" key="1">
    <source>
        <dbReference type="EMBL" id="RKQ18340.1"/>
    </source>
</evidence>
<comment type="caution">
    <text evidence="1">The sequence shown here is derived from an EMBL/GenBank/DDBJ whole genome shotgun (WGS) entry which is preliminary data.</text>
</comment>
<dbReference type="EMBL" id="RBZN01000009">
    <property type="protein sequence ID" value="RKQ18340.1"/>
    <property type="molecule type" value="Genomic_DNA"/>
</dbReference>